<name>A0A0V8M380_9CHLR</name>
<dbReference type="GO" id="GO:0004222">
    <property type="term" value="F:metalloendopeptidase activity"/>
    <property type="evidence" value="ECO:0007669"/>
    <property type="project" value="InterPro"/>
</dbReference>
<comment type="caution">
    <text evidence="10">The sequence shown here is derived from an EMBL/GenBank/DDBJ whole genome shotgun (WGS) entry which is preliminary data.</text>
</comment>
<comment type="cofactor">
    <cofactor evidence="9">
        <name>Zn(2+)</name>
        <dbReference type="ChEBI" id="CHEBI:29105"/>
    </cofactor>
    <text evidence="9">Binds 1 zinc ion.</text>
</comment>
<feature type="binding site" evidence="9">
    <location>
        <position position="135"/>
    </location>
    <ligand>
        <name>Zn(2+)</name>
        <dbReference type="ChEBI" id="CHEBI:29105"/>
        <note>catalytic</note>
    </ligand>
</feature>
<dbReference type="OrthoDB" id="9807740at2"/>
<dbReference type="Proteomes" id="UP000053577">
    <property type="component" value="Unassembled WGS sequence"/>
</dbReference>
<evidence type="ECO:0000256" key="7">
    <source>
        <dbReference type="ARBA" id="ARBA00022801"/>
    </source>
</evidence>
<dbReference type="RefSeq" id="WP_041342947.1">
    <property type="nucleotide sequence ID" value="NZ_DICU01000003.1"/>
</dbReference>
<keyword evidence="2 9" id="KW-0690">Ribosome biogenesis</keyword>
<comment type="subcellular location">
    <subcellularLocation>
        <location evidence="9">Cytoplasm</location>
    </subcellularLocation>
</comment>
<evidence type="ECO:0000313" key="11">
    <source>
        <dbReference type="Proteomes" id="UP000053577"/>
    </source>
</evidence>
<dbReference type="PANTHER" id="PTHR46986:SF1">
    <property type="entry name" value="ENDORIBONUCLEASE YBEY, CHLOROPLASTIC"/>
    <property type="match status" value="1"/>
</dbReference>
<accession>A0A0V8M380</accession>
<keyword evidence="3 9" id="KW-0698">rRNA processing</keyword>
<sequence>MEINVIVKPPFKKLVSSQFLKKIASETLKAQAADPNSELGIVITGQEEIKDLNLKYRGLDEPTDVLSFYMLEENPENLTAADDFPTPPDENIHLGEVIISYPQAELQATAAGHSVSHEIAFLLIHGVLHLLGYDHHEVVAEAVMKSHQDIAMKHIREILE</sequence>
<dbReference type="eggNOG" id="COG0319">
    <property type="taxonomic scope" value="Bacteria"/>
</dbReference>
<keyword evidence="7 9" id="KW-0378">Hydrolase</keyword>
<dbReference type="AlphaFoldDB" id="A0A0V8M380"/>
<keyword evidence="9" id="KW-0963">Cytoplasm</keyword>
<reference evidence="10 11" key="1">
    <citation type="journal article" date="2015" name="Sci. Rep.">
        <title>A comparative genomics and reductive dehalogenase gene transcription study of two chloroethene-respiring bacteria, Dehalococcoides mccartyi strains MB and 11a.</title>
        <authorList>
            <person name="Low A."/>
            <person name="Shen Z."/>
            <person name="Cheng D."/>
            <person name="Rogers M.J."/>
            <person name="Lee P.K."/>
            <person name="He J."/>
        </authorList>
    </citation>
    <scope>NUCLEOTIDE SEQUENCE [LARGE SCALE GENOMIC DNA]</scope>
    <source>
        <strain evidence="10 11">MB</strain>
    </source>
</reference>
<evidence type="ECO:0000313" key="10">
    <source>
        <dbReference type="EMBL" id="KSV17985.1"/>
    </source>
</evidence>
<evidence type="ECO:0000256" key="4">
    <source>
        <dbReference type="ARBA" id="ARBA00022722"/>
    </source>
</evidence>
<comment type="similarity">
    <text evidence="1 9">Belongs to the endoribonuclease YbeY family.</text>
</comment>
<dbReference type="NCBIfam" id="TIGR00043">
    <property type="entry name" value="rRNA maturation RNase YbeY"/>
    <property type="match status" value="1"/>
</dbReference>
<evidence type="ECO:0000256" key="1">
    <source>
        <dbReference type="ARBA" id="ARBA00010875"/>
    </source>
</evidence>
<keyword evidence="6 9" id="KW-0255">Endonuclease</keyword>
<dbReference type="EMBL" id="JGYD01000018">
    <property type="protein sequence ID" value="KSV17985.1"/>
    <property type="molecule type" value="Genomic_DNA"/>
</dbReference>
<dbReference type="SUPFAM" id="SSF55486">
    <property type="entry name" value="Metalloproteases ('zincins'), catalytic domain"/>
    <property type="match status" value="1"/>
</dbReference>
<feature type="binding site" evidence="9">
    <location>
        <position position="125"/>
    </location>
    <ligand>
        <name>Zn(2+)</name>
        <dbReference type="ChEBI" id="CHEBI:29105"/>
        <note>catalytic</note>
    </ligand>
</feature>
<evidence type="ECO:0000256" key="2">
    <source>
        <dbReference type="ARBA" id="ARBA00022517"/>
    </source>
</evidence>
<organism evidence="10 11">
    <name type="scientific">Dehalococcoides mccartyi</name>
    <dbReference type="NCBI Taxonomy" id="61435"/>
    <lineage>
        <taxon>Bacteria</taxon>
        <taxon>Bacillati</taxon>
        <taxon>Chloroflexota</taxon>
        <taxon>Dehalococcoidia</taxon>
        <taxon>Dehalococcoidales</taxon>
        <taxon>Dehalococcoidaceae</taxon>
        <taxon>Dehalococcoides</taxon>
    </lineage>
</organism>
<dbReference type="GO" id="GO:0008270">
    <property type="term" value="F:zinc ion binding"/>
    <property type="evidence" value="ECO:0007669"/>
    <property type="project" value="UniProtKB-UniRule"/>
</dbReference>
<dbReference type="GO" id="GO:0006364">
    <property type="term" value="P:rRNA processing"/>
    <property type="evidence" value="ECO:0007669"/>
    <property type="project" value="UniProtKB-UniRule"/>
</dbReference>
<comment type="function">
    <text evidence="9">Single strand-specific metallo-endoribonuclease involved in late-stage 70S ribosome quality control and in maturation of the 3' terminus of the 16S rRNA.</text>
</comment>
<dbReference type="PROSITE" id="PS01306">
    <property type="entry name" value="UPF0054"/>
    <property type="match status" value="1"/>
</dbReference>
<dbReference type="GO" id="GO:0004521">
    <property type="term" value="F:RNA endonuclease activity"/>
    <property type="evidence" value="ECO:0007669"/>
    <property type="project" value="UniProtKB-UniRule"/>
</dbReference>
<evidence type="ECO:0000256" key="8">
    <source>
        <dbReference type="ARBA" id="ARBA00022833"/>
    </source>
</evidence>
<evidence type="ECO:0000256" key="9">
    <source>
        <dbReference type="HAMAP-Rule" id="MF_00009"/>
    </source>
</evidence>
<keyword evidence="4 9" id="KW-0540">Nuclease</keyword>
<evidence type="ECO:0000256" key="3">
    <source>
        <dbReference type="ARBA" id="ARBA00022552"/>
    </source>
</evidence>
<gene>
    <name evidence="9" type="primary">ybeY</name>
    <name evidence="10" type="ORF">DA01_04905</name>
</gene>
<dbReference type="EC" id="3.1.-.-" evidence="9"/>
<feature type="binding site" evidence="9">
    <location>
        <position position="129"/>
    </location>
    <ligand>
        <name>Zn(2+)</name>
        <dbReference type="ChEBI" id="CHEBI:29105"/>
        <note>catalytic</note>
    </ligand>
</feature>
<dbReference type="HAMAP" id="MF_00009">
    <property type="entry name" value="Endoribonucl_YbeY"/>
    <property type="match status" value="1"/>
</dbReference>
<dbReference type="PATRIC" id="fig|61435.5.peg.966"/>
<proteinExistence type="inferred from homology"/>
<dbReference type="GO" id="GO:0005737">
    <property type="term" value="C:cytoplasm"/>
    <property type="evidence" value="ECO:0007669"/>
    <property type="project" value="UniProtKB-SubCell"/>
</dbReference>
<keyword evidence="5 9" id="KW-0479">Metal-binding</keyword>
<evidence type="ECO:0000256" key="5">
    <source>
        <dbReference type="ARBA" id="ARBA00022723"/>
    </source>
</evidence>
<dbReference type="Pfam" id="PF02130">
    <property type="entry name" value="YbeY"/>
    <property type="match status" value="1"/>
</dbReference>
<evidence type="ECO:0000256" key="6">
    <source>
        <dbReference type="ARBA" id="ARBA00022759"/>
    </source>
</evidence>
<dbReference type="Gene3D" id="3.40.390.30">
    <property type="entry name" value="Metalloproteases ('zincins'), catalytic domain"/>
    <property type="match status" value="1"/>
</dbReference>
<dbReference type="InterPro" id="IPR002036">
    <property type="entry name" value="YbeY"/>
</dbReference>
<protein>
    <recommendedName>
        <fullName evidence="9">Endoribonuclease YbeY</fullName>
        <ecNumber evidence="9">3.1.-.-</ecNumber>
    </recommendedName>
</protein>
<dbReference type="InterPro" id="IPR020549">
    <property type="entry name" value="YbeY_CS"/>
</dbReference>
<dbReference type="PANTHER" id="PTHR46986">
    <property type="entry name" value="ENDORIBONUCLEASE YBEY, CHLOROPLASTIC"/>
    <property type="match status" value="1"/>
</dbReference>
<dbReference type="InterPro" id="IPR023091">
    <property type="entry name" value="MetalPrtase_cat_dom_sf_prd"/>
</dbReference>
<keyword evidence="8 9" id="KW-0862">Zinc</keyword>